<evidence type="ECO:0000256" key="1">
    <source>
        <dbReference type="SAM" id="MobiDB-lite"/>
    </source>
</evidence>
<feature type="region of interest" description="Disordered" evidence="1">
    <location>
        <begin position="1"/>
        <end position="20"/>
    </location>
</feature>
<protein>
    <submittedName>
        <fullName evidence="2">Uncharacterized protein</fullName>
    </submittedName>
</protein>
<accession>A0A7J7XHE5</accession>
<proteinExistence type="predicted"/>
<feature type="region of interest" description="Disordered" evidence="1">
    <location>
        <begin position="78"/>
        <end position="122"/>
    </location>
</feature>
<keyword evidence="3" id="KW-1185">Reference proteome</keyword>
<gene>
    <name evidence="2" type="ORF">mMyoMyo1_011659</name>
</gene>
<feature type="compositionally biased region" description="Polar residues" evidence="1">
    <location>
        <begin position="89"/>
        <end position="103"/>
    </location>
</feature>
<name>A0A7J7XHE5_MYOMY</name>
<dbReference type="AlphaFoldDB" id="A0A7J7XHE5"/>
<evidence type="ECO:0000313" key="3">
    <source>
        <dbReference type="Proteomes" id="UP000527355"/>
    </source>
</evidence>
<dbReference type="EMBL" id="JABWUV010000006">
    <property type="protein sequence ID" value="KAF6349099.1"/>
    <property type="molecule type" value="Genomic_DNA"/>
</dbReference>
<organism evidence="2 3">
    <name type="scientific">Myotis myotis</name>
    <name type="common">Greater mouse-eared bat</name>
    <name type="synonym">Vespertilio myotis</name>
    <dbReference type="NCBI Taxonomy" id="51298"/>
    <lineage>
        <taxon>Eukaryota</taxon>
        <taxon>Metazoa</taxon>
        <taxon>Chordata</taxon>
        <taxon>Craniata</taxon>
        <taxon>Vertebrata</taxon>
        <taxon>Euteleostomi</taxon>
        <taxon>Mammalia</taxon>
        <taxon>Eutheria</taxon>
        <taxon>Laurasiatheria</taxon>
        <taxon>Chiroptera</taxon>
        <taxon>Yangochiroptera</taxon>
        <taxon>Vespertilionidae</taxon>
        <taxon>Myotis</taxon>
    </lineage>
</organism>
<evidence type="ECO:0000313" key="2">
    <source>
        <dbReference type="EMBL" id="KAF6349099.1"/>
    </source>
</evidence>
<dbReference type="Proteomes" id="UP000527355">
    <property type="component" value="Unassembled WGS sequence"/>
</dbReference>
<sequence>MGKWESGSSHAGLGSLGAPGYLCVTGEGSRTVRQEVGERRQRPRVQEPHHLQREWNSKWGGLFLQKVEFRYGYRREGRSCTEREEADQVSMTSSGSRLLQTTPHPSPHITQRPKFKPPTPEQ</sequence>
<reference evidence="2 3" key="1">
    <citation type="journal article" date="2020" name="Nature">
        <title>Six reference-quality genomes reveal evolution of bat adaptations.</title>
        <authorList>
            <person name="Jebb D."/>
            <person name="Huang Z."/>
            <person name="Pippel M."/>
            <person name="Hughes G.M."/>
            <person name="Lavrichenko K."/>
            <person name="Devanna P."/>
            <person name="Winkler S."/>
            <person name="Jermiin L.S."/>
            <person name="Skirmuntt E.C."/>
            <person name="Katzourakis A."/>
            <person name="Burkitt-Gray L."/>
            <person name="Ray D.A."/>
            <person name="Sullivan K.A.M."/>
            <person name="Roscito J.G."/>
            <person name="Kirilenko B.M."/>
            <person name="Davalos L.M."/>
            <person name="Corthals A.P."/>
            <person name="Power M.L."/>
            <person name="Jones G."/>
            <person name="Ransome R.D."/>
            <person name="Dechmann D.K.N."/>
            <person name="Locatelli A.G."/>
            <person name="Puechmaille S.J."/>
            <person name="Fedrigo O."/>
            <person name="Jarvis E.D."/>
            <person name="Hiller M."/>
            <person name="Vernes S.C."/>
            <person name="Myers E.W."/>
            <person name="Teeling E.C."/>
        </authorList>
    </citation>
    <scope>NUCLEOTIDE SEQUENCE [LARGE SCALE GENOMIC DNA]</scope>
    <source>
        <strain evidence="2">MMyoMyo1</strain>
        <tissue evidence="2">Flight muscle</tissue>
    </source>
</reference>
<comment type="caution">
    <text evidence="2">The sequence shown here is derived from an EMBL/GenBank/DDBJ whole genome shotgun (WGS) entry which is preliminary data.</text>
</comment>
<feature type="compositionally biased region" description="Low complexity" evidence="1">
    <location>
        <begin position="1"/>
        <end position="18"/>
    </location>
</feature>